<evidence type="ECO:0000256" key="2">
    <source>
        <dbReference type="ARBA" id="ARBA00008806"/>
    </source>
</evidence>
<dbReference type="OrthoDB" id="9759295at2"/>
<sequence>MAKTLMTQPVKRILGTGFDGKPIFAPRHSHALLLAAAGGGKTTCGAVPWLQSLVADTDTGRALVITDSKEGEIAAQCADMCAKAGRTVAIIDGFGVLDAHWGGTNPYTVSLNPMGAVVSSFVKANGELIFSTENANQALIEEPPRDQRNTYWRDEPRTLGEFCTCVLLKRNPRLATPGGVWSILSDPKLLLDMAQVEAEEGDDYLRALALHVLGMARNEEHFPQHRAAALKALRVYAASSPLHRAGVGATRTHEDLIRQKAVIFLVGPVRHMERLGADYALHLQSFMEVVLSGRAPPVTFILDEFTNAPLKALVSQLTTMRGYGGNCLMIAQSRSEIQRRYGDKETLTIEENAVVKQWFGFSSFEEAERVSHAIGEALAVSRALGIQSGQFGVSSNYSTAKERLFTAEELMRLPPDEQVIHVKDVGFIHCRKIRQNEIAPYCFDLAPNPLEGGLLAPDPKVWLEGGR</sequence>
<evidence type="ECO:0000256" key="1">
    <source>
        <dbReference type="ARBA" id="ARBA00004651"/>
    </source>
</evidence>
<dbReference type="InterPro" id="IPR003688">
    <property type="entry name" value="TraG/VirD4"/>
</dbReference>
<proteinExistence type="inferred from homology"/>
<dbReference type="PhylomeDB" id="A7IBV8"/>
<dbReference type="KEGG" id="xau:Xaut_0243"/>
<keyword evidence="4" id="KW-0812">Transmembrane</keyword>
<comment type="subcellular location">
    <subcellularLocation>
        <location evidence="1">Cell membrane</location>
        <topology evidence="1">Multi-pass membrane protein</topology>
    </subcellularLocation>
</comment>
<dbReference type="CDD" id="cd01127">
    <property type="entry name" value="TrwB_TraG_TraD_VirD4"/>
    <property type="match status" value="1"/>
</dbReference>
<dbReference type="EMBL" id="CP000781">
    <property type="protein sequence ID" value="ABS65501.1"/>
    <property type="molecule type" value="Genomic_DNA"/>
</dbReference>
<protein>
    <submittedName>
        <fullName evidence="7">Type IV secretory pathway VirD4 protein-like protein</fullName>
    </submittedName>
</protein>
<dbReference type="STRING" id="78245.Xaut_0243"/>
<dbReference type="PANTHER" id="PTHR37937">
    <property type="entry name" value="CONJUGATIVE TRANSFER: DNA TRANSPORT"/>
    <property type="match status" value="1"/>
</dbReference>
<evidence type="ECO:0000313" key="7">
    <source>
        <dbReference type="EMBL" id="ABS65501.1"/>
    </source>
</evidence>
<dbReference type="GO" id="GO:0005886">
    <property type="term" value="C:plasma membrane"/>
    <property type="evidence" value="ECO:0007669"/>
    <property type="project" value="UniProtKB-SubCell"/>
</dbReference>
<keyword evidence="5" id="KW-1133">Transmembrane helix</keyword>
<dbReference type="Gene3D" id="3.40.50.300">
    <property type="entry name" value="P-loop containing nucleotide triphosphate hydrolases"/>
    <property type="match status" value="1"/>
</dbReference>
<dbReference type="PANTHER" id="PTHR37937:SF1">
    <property type="entry name" value="CONJUGATIVE TRANSFER: DNA TRANSPORT"/>
    <property type="match status" value="1"/>
</dbReference>
<dbReference type="AlphaFoldDB" id="A7IBV8"/>
<organism evidence="7 8">
    <name type="scientific">Xanthobacter autotrophicus (strain ATCC BAA-1158 / Py2)</name>
    <dbReference type="NCBI Taxonomy" id="78245"/>
    <lineage>
        <taxon>Bacteria</taxon>
        <taxon>Pseudomonadati</taxon>
        <taxon>Pseudomonadota</taxon>
        <taxon>Alphaproteobacteria</taxon>
        <taxon>Hyphomicrobiales</taxon>
        <taxon>Xanthobacteraceae</taxon>
        <taxon>Xanthobacter</taxon>
    </lineage>
</organism>
<dbReference type="Pfam" id="PF02534">
    <property type="entry name" value="T4SS-DNA_transf"/>
    <property type="match status" value="1"/>
</dbReference>
<dbReference type="eggNOG" id="COG3505">
    <property type="taxonomic scope" value="Bacteria"/>
</dbReference>
<evidence type="ECO:0000256" key="4">
    <source>
        <dbReference type="ARBA" id="ARBA00022692"/>
    </source>
</evidence>
<accession>A7IBV8</accession>
<comment type="similarity">
    <text evidence="2">Belongs to the VirD4/TraG family.</text>
</comment>
<evidence type="ECO:0000313" key="8">
    <source>
        <dbReference type="Proteomes" id="UP000002417"/>
    </source>
</evidence>
<name>A7IBV8_XANP2</name>
<keyword evidence="6" id="KW-0472">Membrane</keyword>
<keyword evidence="3" id="KW-1003">Cell membrane</keyword>
<dbReference type="SUPFAM" id="SSF52540">
    <property type="entry name" value="P-loop containing nucleoside triphosphate hydrolases"/>
    <property type="match status" value="1"/>
</dbReference>
<reference evidence="7 8" key="1">
    <citation type="submission" date="2007-07" db="EMBL/GenBank/DDBJ databases">
        <title>Complete sequence of chromosome of Xanthobacter autotrophicus Py2.</title>
        <authorList>
            <consortium name="US DOE Joint Genome Institute"/>
            <person name="Copeland A."/>
            <person name="Lucas S."/>
            <person name="Lapidus A."/>
            <person name="Barry K."/>
            <person name="Glavina del Rio T."/>
            <person name="Hammon N."/>
            <person name="Israni S."/>
            <person name="Dalin E."/>
            <person name="Tice H."/>
            <person name="Pitluck S."/>
            <person name="Sims D."/>
            <person name="Brettin T."/>
            <person name="Bruce D."/>
            <person name="Detter J.C."/>
            <person name="Han C."/>
            <person name="Tapia R."/>
            <person name="Brainard J."/>
            <person name="Schmutz J."/>
            <person name="Larimer F."/>
            <person name="Land M."/>
            <person name="Hauser L."/>
            <person name="Kyrpides N."/>
            <person name="Kim E."/>
            <person name="Ensigns S.A."/>
            <person name="Richardson P."/>
        </authorList>
    </citation>
    <scope>NUCLEOTIDE SEQUENCE [LARGE SCALE GENOMIC DNA]</scope>
    <source>
        <strain evidence="8">ATCC BAA-1158 / Py2</strain>
    </source>
</reference>
<dbReference type="Proteomes" id="UP000002417">
    <property type="component" value="Chromosome"/>
</dbReference>
<dbReference type="HOGENOM" id="CLU_491578_0_0_5"/>
<gene>
    <name evidence="7" type="ordered locus">Xaut_0243</name>
</gene>
<dbReference type="InterPro" id="IPR027417">
    <property type="entry name" value="P-loop_NTPase"/>
</dbReference>
<evidence type="ECO:0000256" key="6">
    <source>
        <dbReference type="ARBA" id="ARBA00023136"/>
    </source>
</evidence>
<evidence type="ECO:0000256" key="3">
    <source>
        <dbReference type="ARBA" id="ARBA00022475"/>
    </source>
</evidence>
<evidence type="ECO:0000256" key="5">
    <source>
        <dbReference type="ARBA" id="ARBA00022989"/>
    </source>
</evidence>
<dbReference type="InterPro" id="IPR051539">
    <property type="entry name" value="T4SS-coupling_protein"/>
</dbReference>
<keyword evidence="8" id="KW-1185">Reference proteome</keyword>